<protein>
    <submittedName>
        <fullName evidence="2">DUF2029 domain-containing protein</fullName>
    </submittedName>
</protein>
<dbReference type="Pfam" id="PF26314">
    <property type="entry name" value="MptA_B_family"/>
    <property type="match status" value="1"/>
</dbReference>
<feature type="transmembrane region" description="Helical" evidence="1">
    <location>
        <begin position="343"/>
        <end position="365"/>
    </location>
</feature>
<keyword evidence="1" id="KW-0472">Membrane</keyword>
<evidence type="ECO:0000313" key="2">
    <source>
        <dbReference type="EMBL" id="RFN60429.1"/>
    </source>
</evidence>
<feature type="transmembrane region" description="Helical" evidence="1">
    <location>
        <begin position="434"/>
        <end position="455"/>
    </location>
</feature>
<dbReference type="Proteomes" id="UP000261082">
    <property type="component" value="Unassembled WGS sequence"/>
</dbReference>
<name>A0A3E1QE45_9FLAO</name>
<reference evidence="2 3" key="1">
    <citation type="journal article" date="2007" name="Int. J. Syst. Evol. Microbiol.">
        <title>Marixanthomonas ophiurae gen. nov., sp. nov., a marine bacterium of the family Flavobacteriaceae isolated from a deep-sea brittle star.</title>
        <authorList>
            <person name="Romanenko L.A."/>
            <person name="Uchino M."/>
            <person name="Frolova G.M."/>
            <person name="Mikhailov V.V."/>
        </authorList>
    </citation>
    <scope>NUCLEOTIDE SEQUENCE [LARGE SCALE GENOMIC DNA]</scope>
    <source>
        <strain evidence="2 3">KMM 3046</strain>
    </source>
</reference>
<dbReference type="GO" id="GO:0016758">
    <property type="term" value="F:hexosyltransferase activity"/>
    <property type="evidence" value="ECO:0007669"/>
    <property type="project" value="InterPro"/>
</dbReference>
<feature type="transmembrane region" description="Helical" evidence="1">
    <location>
        <begin position="145"/>
        <end position="174"/>
    </location>
</feature>
<organism evidence="2 3">
    <name type="scientific">Marixanthomonas ophiurae</name>
    <dbReference type="NCBI Taxonomy" id="387659"/>
    <lineage>
        <taxon>Bacteria</taxon>
        <taxon>Pseudomonadati</taxon>
        <taxon>Bacteroidota</taxon>
        <taxon>Flavobacteriia</taxon>
        <taxon>Flavobacteriales</taxon>
        <taxon>Flavobacteriaceae</taxon>
        <taxon>Marixanthomonas</taxon>
    </lineage>
</organism>
<gene>
    <name evidence="2" type="ORF">DZ858_01960</name>
</gene>
<evidence type="ECO:0000256" key="1">
    <source>
        <dbReference type="SAM" id="Phobius"/>
    </source>
</evidence>
<keyword evidence="1" id="KW-1133">Transmembrane helix</keyword>
<dbReference type="OrthoDB" id="1491846at2"/>
<dbReference type="GO" id="GO:0005886">
    <property type="term" value="C:plasma membrane"/>
    <property type="evidence" value="ECO:0007669"/>
    <property type="project" value="UniProtKB-SubCell"/>
</dbReference>
<feature type="transmembrane region" description="Helical" evidence="1">
    <location>
        <begin position="53"/>
        <end position="71"/>
    </location>
</feature>
<feature type="transmembrane region" description="Helical" evidence="1">
    <location>
        <begin position="233"/>
        <end position="262"/>
    </location>
</feature>
<evidence type="ECO:0000313" key="3">
    <source>
        <dbReference type="Proteomes" id="UP000261082"/>
    </source>
</evidence>
<sequence>MYRIPLLFAVISIALYASFGYDLNRSDFAKLLPLYGALFFLAYKLIQITKGNFWVLFGFGIAFRLVFLVAIPNLSQDFYRFIWDGRLLLQGENPYLFTPEQYVNKTSEILNSLRWLSGAEATKLINGMGALNASHYSNYPPINQLFFAIAALFAKNSILGSVVVLRLIMILADVGAFYFGRKLLKNLNLNPHTIFWYFLNPFIIIELTGNLHFEGVMLFFLVWALYLLQKRKWVWAAILIGVSVSVKLLPLLFLPLFFNYFLKNKKSEKNSSLEFTSFGIKKLIMFYSVCLLTAVVTFLPFFSSEFLQNFTTTIGLWFQNFEFNASVYYIIRWIGFQTVGWNIIATVGKILPLIVIAFILILTFFRRNETLPKLITAMLFGVSFYFLLSTTVHPWYVATPLLLCLFTRYRFPIVWSAVVILSYSAYGADGFNENLWLVATEYVVVIGYAVWEIFFRRKFGSAIT</sequence>
<proteinExistence type="predicted"/>
<keyword evidence="1" id="KW-0812">Transmembrane</keyword>
<feature type="transmembrane region" description="Helical" evidence="1">
    <location>
        <begin position="409"/>
        <end position="428"/>
    </location>
</feature>
<feature type="transmembrane region" description="Helical" evidence="1">
    <location>
        <begin position="30"/>
        <end position="46"/>
    </location>
</feature>
<keyword evidence="3" id="KW-1185">Reference proteome</keyword>
<feature type="transmembrane region" description="Helical" evidence="1">
    <location>
        <begin position="314"/>
        <end position="331"/>
    </location>
</feature>
<comment type="caution">
    <text evidence="2">The sequence shown here is derived from an EMBL/GenBank/DDBJ whole genome shotgun (WGS) entry which is preliminary data.</text>
</comment>
<feature type="transmembrane region" description="Helical" evidence="1">
    <location>
        <begin position="377"/>
        <end position="397"/>
    </location>
</feature>
<feature type="transmembrane region" description="Helical" evidence="1">
    <location>
        <begin position="194"/>
        <end position="227"/>
    </location>
</feature>
<accession>A0A3E1QE45</accession>
<feature type="transmembrane region" description="Helical" evidence="1">
    <location>
        <begin position="283"/>
        <end position="302"/>
    </location>
</feature>
<dbReference type="EMBL" id="QVID01000001">
    <property type="protein sequence ID" value="RFN60429.1"/>
    <property type="molecule type" value="Genomic_DNA"/>
</dbReference>
<dbReference type="AlphaFoldDB" id="A0A3E1QE45"/>